<evidence type="ECO:0000313" key="2">
    <source>
        <dbReference type="Proteomes" id="UP000053398"/>
    </source>
</evidence>
<keyword evidence="2" id="KW-1185">Reference proteome</keyword>
<evidence type="ECO:0000313" key="1">
    <source>
        <dbReference type="EMBL" id="KUN31742.1"/>
    </source>
</evidence>
<protein>
    <submittedName>
        <fullName evidence="1">Uncharacterized protein</fullName>
    </submittedName>
</protein>
<organism evidence="1 2">
    <name type="scientific">Streptomyces corchorusii</name>
    <name type="common">Streptomyces chibaensis</name>
    <dbReference type="NCBI Taxonomy" id="1903"/>
    <lineage>
        <taxon>Bacteria</taxon>
        <taxon>Bacillati</taxon>
        <taxon>Actinomycetota</taxon>
        <taxon>Actinomycetes</taxon>
        <taxon>Kitasatosporales</taxon>
        <taxon>Streptomycetaceae</taxon>
        <taxon>Streptomyces</taxon>
    </lineage>
</organism>
<sequence>MCPLLHRCAWWSASSADVHAYSAELMPIMPTQGRMTIQVRLRPMMSMSDSPTRYTRPFRSVTSRYGRDVE</sequence>
<comment type="caution">
    <text evidence="1">The sequence shown here is derived from an EMBL/GenBank/DDBJ whole genome shotgun (WGS) entry which is preliminary data.</text>
</comment>
<dbReference type="AlphaFoldDB" id="A0A101QKW0"/>
<proteinExistence type="predicted"/>
<gene>
    <name evidence="1" type="ORF">AQJ11_06055</name>
</gene>
<name>A0A101QKW0_STRCK</name>
<reference evidence="1 2" key="1">
    <citation type="submission" date="2015-10" db="EMBL/GenBank/DDBJ databases">
        <title>Draft genome sequence of Streptomyces corchorusii DSM 40340, type strain for the species Streptomyces corchorusii.</title>
        <authorList>
            <person name="Ruckert C."/>
            <person name="Winkler A."/>
            <person name="Kalinowski J."/>
            <person name="Kampfer P."/>
            <person name="Glaeser S."/>
        </authorList>
    </citation>
    <scope>NUCLEOTIDE SEQUENCE [LARGE SCALE GENOMIC DNA]</scope>
    <source>
        <strain evidence="1 2">DSM 40340</strain>
    </source>
</reference>
<dbReference type="EMBL" id="LMWP01000005">
    <property type="protein sequence ID" value="KUN31742.1"/>
    <property type="molecule type" value="Genomic_DNA"/>
</dbReference>
<accession>A0A101QKW0</accession>
<dbReference type="Proteomes" id="UP000053398">
    <property type="component" value="Unassembled WGS sequence"/>
</dbReference>